<evidence type="ECO:0000313" key="3">
    <source>
        <dbReference type="Proteomes" id="UP000429958"/>
    </source>
</evidence>
<gene>
    <name evidence="2" type="ORF">FYJ39_06255</name>
</gene>
<keyword evidence="1" id="KW-1133">Transmembrane helix</keyword>
<dbReference type="EMBL" id="VUMD01000004">
    <property type="protein sequence ID" value="MSS36180.1"/>
    <property type="molecule type" value="Genomic_DNA"/>
</dbReference>
<name>A0A7X2NJW8_9CLOT</name>
<feature type="transmembrane region" description="Helical" evidence="1">
    <location>
        <begin position="116"/>
        <end position="137"/>
    </location>
</feature>
<keyword evidence="1" id="KW-0472">Membrane</keyword>
<dbReference type="AlphaFoldDB" id="A0A7X2NJW8"/>
<keyword evidence="3" id="KW-1185">Reference proteome</keyword>
<dbReference type="RefSeq" id="WP_154471664.1">
    <property type="nucleotide sequence ID" value="NZ_VUMD01000004.1"/>
</dbReference>
<dbReference type="Proteomes" id="UP000429958">
    <property type="component" value="Unassembled WGS sequence"/>
</dbReference>
<dbReference type="Pfam" id="PF09605">
    <property type="entry name" value="Trep_Strep"/>
    <property type="match status" value="1"/>
</dbReference>
<organism evidence="2 3">
    <name type="scientific">Clostridium porci</name>
    <dbReference type="NCBI Taxonomy" id="2605778"/>
    <lineage>
        <taxon>Bacteria</taxon>
        <taxon>Bacillati</taxon>
        <taxon>Bacillota</taxon>
        <taxon>Clostridia</taxon>
        <taxon>Eubacteriales</taxon>
        <taxon>Clostridiaceae</taxon>
        <taxon>Clostridium</taxon>
    </lineage>
</organism>
<keyword evidence="1" id="KW-0812">Transmembrane</keyword>
<feature type="transmembrane region" description="Helical" evidence="1">
    <location>
        <begin position="66"/>
        <end position="83"/>
    </location>
</feature>
<proteinExistence type="predicted"/>
<feature type="transmembrane region" description="Helical" evidence="1">
    <location>
        <begin position="166"/>
        <end position="185"/>
    </location>
</feature>
<protein>
    <submittedName>
        <fullName evidence="2">MptD family putative ECF transporter S component</fullName>
    </submittedName>
</protein>
<feature type="transmembrane region" description="Helical" evidence="1">
    <location>
        <begin position="89"/>
        <end position="104"/>
    </location>
</feature>
<evidence type="ECO:0000256" key="1">
    <source>
        <dbReference type="SAM" id="Phobius"/>
    </source>
</evidence>
<feature type="transmembrane region" description="Helical" evidence="1">
    <location>
        <begin position="38"/>
        <end position="59"/>
    </location>
</feature>
<comment type="caution">
    <text evidence="2">The sequence shown here is derived from an EMBL/GenBank/DDBJ whole genome shotgun (WGS) entry which is preliminary data.</text>
</comment>
<dbReference type="InterPro" id="IPR011733">
    <property type="entry name" value="CHP02185_IM"/>
</dbReference>
<feature type="transmembrane region" description="Helical" evidence="1">
    <location>
        <begin position="12"/>
        <end position="32"/>
    </location>
</feature>
<evidence type="ECO:0000313" key="2">
    <source>
        <dbReference type="EMBL" id="MSS36180.1"/>
    </source>
</evidence>
<sequence length="199" mass="22760">MNKTSKWTVKDVITTVLLTVLLILIQLVVNMVCMANDFVSMVLSVGFTMLLCAPVYFLMVSRVRKWFVSLVYMTILGIVFLIMGNWYLLPYYMIVGIVCEVILWKNGWESKKNMTAAWTISSLLYNGVNLLPLWFFWDAYEAFAVSSGMEQSYIDSFIQYYSSPGWLVFIILFTTLCGFVGSLIGGRLINKHFRKAGVL</sequence>
<accession>A0A7X2NJW8</accession>
<reference evidence="2 3" key="1">
    <citation type="submission" date="2019-08" db="EMBL/GenBank/DDBJ databases">
        <title>In-depth cultivation of the pig gut microbiome towards novel bacterial diversity and tailored functional studies.</title>
        <authorList>
            <person name="Wylensek D."/>
            <person name="Hitch T.C.A."/>
            <person name="Clavel T."/>
        </authorList>
    </citation>
    <scope>NUCLEOTIDE SEQUENCE [LARGE SCALE GENOMIC DNA]</scope>
    <source>
        <strain evidence="2 3">WCA-389-WT-23D1</strain>
    </source>
</reference>
<dbReference type="NCBIfam" id="TIGR02185">
    <property type="entry name" value="Trep_Strep"/>
    <property type="match status" value="1"/>
</dbReference>